<evidence type="ECO:0000256" key="1">
    <source>
        <dbReference type="SAM" id="MobiDB-lite"/>
    </source>
</evidence>
<protein>
    <submittedName>
        <fullName evidence="2">Uncharacterized protein</fullName>
    </submittedName>
</protein>
<accession>A0ABN0FZL1</accession>
<proteinExistence type="predicted"/>
<evidence type="ECO:0000313" key="3">
    <source>
        <dbReference type="Proteomes" id="UP000004682"/>
    </source>
</evidence>
<reference evidence="3" key="1">
    <citation type="journal article" date="2012" name="J. Bacteriol.">
        <title>Revised Genome Sequence of Burkholderia thailandensis MSMB43 with Improved Annotation.</title>
        <authorList>
            <person name="Zhuo Y."/>
            <person name="Liu L."/>
            <person name="Wang Q."/>
            <person name="Liu X."/>
            <person name="Ren B."/>
            <person name="Liu M."/>
            <person name="Ni P."/>
            <person name="Cheng Y.Q."/>
            <person name="Zhang L."/>
        </authorList>
    </citation>
    <scope>NUCLEOTIDE SEQUENCE [LARGE SCALE GENOMIC DNA]</scope>
    <source>
        <strain evidence="3">MSMB43</strain>
    </source>
</reference>
<feature type="region of interest" description="Disordered" evidence="1">
    <location>
        <begin position="1"/>
        <end position="21"/>
    </location>
</feature>
<organism evidence="2 3">
    <name type="scientific">Burkholderia humptydooensis MSMB43</name>
    <dbReference type="NCBI Taxonomy" id="441157"/>
    <lineage>
        <taxon>Bacteria</taxon>
        <taxon>Pseudomonadati</taxon>
        <taxon>Pseudomonadota</taxon>
        <taxon>Betaproteobacteria</taxon>
        <taxon>Burkholderiales</taxon>
        <taxon>Burkholderiaceae</taxon>
        <taxon>Burkholderia</taxon>
        <taxon>pseudomallei group</taxon>
    </lineage>
</organism>
<feature type="compositionally biased region" description="Basic and acidic residues" evidence="1">
    <location>
        <begin position="1"/>
        <end position="15"/>
    </location>
</feature>
<evidence type="ECO:0000313" key="2">
    <source>
        <dbReference type="EMBL" id="EIP85447.1"/>
    </source>
</evidence>
<dbReference type="EMBL" id="JH692067">
    <property type="protein sequence ID" value="EIP85447.1"/>
    <property type="molecule type" value="Genomic_DNA"/>
</dbReference>
<sequence>MQTDAVDHSTERDAPKPSTSLDEIMRRWLIDGFKQQVMFPDPDDPSACPTFDGNGSW</sequence>
<gene>
    <name evidence="2" type="ORF">A33K_18001</name>
</gene>
<name>A0ABN0FZL1_9BURK</name>
<dbReference type="Proteomes" id="UP000004682">
    <property type="component" value="Unassembled WGS sequence"/>
</dbReference>
<keyword evidence="3" id="KW-1185">Reference proteome</keyword>